<dbReference type="Proteomes" id="UP000095094">
    <property type="component" value="Unassembled WGS sequence"/>
</dbReference>
<reference evidence="2" key="1">
    <citation type="submission" date="2016-09" db="EMBL/GenBank/DDBJ databases">
        <authorList>
            <person name="Gulvik C.A."/>
        </authorList>
    </citation>
    <scope>NUCLEOTIDE SEQUENCE [LARGE SCALE GENOMIC DNA]</scope>
    <source>
        <strain evidence="2">LMG 8895</strain>
    </source>
</reference>
<organism evidence="1 2">
    <name type="scientific">Enterococcus termitis</name>
    <dbReference type="NCBI Taxonomy" id="332950"/>
    <lineage>
        <taxon>Bacteria</taxon>
        <taxon>Bacillati</taxon>
        <taxon>Bacillota</taxon>
        <taxon>Bacilli</taxon>
        <taxon>Lactobacillales</taxon>
        <taxon>Enterococcaceae</taxon>
        <taxon>Enterococcus</taxon>
    </lineage>
</organism>
<comment type="caution">
    <text evidence="1">The sequence shown here is derived from an EMBL/GenBank/DDBJ whole genome shotgun (WGS) entry which is preliminary data.</text>
</comment>
<evidence type="ECO:0000313" key="2">
    <source>
        <dbReference type="Proteomes" id="UP000095094"/>
    </source>
</evidence>
<sequence>MIPVAITKGIQERVPEEIIEFLLFLTMKRVVESEIDTDYLQIFKLSISEELPSMQLIQHRQEKPELIENHFLPLIKPTPCEEEIYILPNEIGIAVLLAEEY</sequence>
<name>A0A1E5GJI2_9ENTE</name>
<dbReference type="Pfam" id="PF06124">
    <property type="entry name" value="DUF960"/>
    <property type="match status" value="1"/>
</dbReference>
<evidence type="ECO:0000313" key="1">
    <source>
        <dbReference type="EMBL" id="OEG12852.1"/>
    </source>
</evidence>
<dbReference type="OrthoDB" id="2941199at2"/>
<keyword evidence="2" id="KW-1185">Reference proteome</keyword>
<dbReference type="InterPro" id="IPR009303">
    <property type="entry name" value="DUF960"/>
</dbReference>
<proteinExistence type="predicted"/>
<dbReference type="RefSeq" id="WP_069663555.1">
    <property type="nucleotide sequence ID" value="NZ_JBHUJJ010000001.1"/>
</dbReference>
<dbReference type="EMBL" id="MIJY01000023">
    <property type="protein sequence ID" value="OEG12852.1"/>
    <property type="molecule type" value="Genomic_DNA"/>
</dbReference>
<accession>A0A1E5GJI2</accession>
<protein>
    <submittedName>
        <fullName evidence="1">Uncharacterized protein</fullName>
    </submittedName>
</protein>
<gene>
    <name evidence="1" type="ORF">BCR25_04985</name>
</gene>
<dbReference type="AlphaFoldDB" id="A0A1E5GJI2"/>
<dbReference type="Gene3D" id="3.10.450.150">
    <property type="entry name" value="enterococcus faecalis protein"/>
    <property type="match status" value="1"/>
</dbReference>